<dbReference type="Proteomes" id="UP000574317">
    <property type="component" value="Unassembled WGS sequence"/>
</dbReference>
<keyword evidence="3" id="KW-1185">Reference proteome</keyword>
<name>A0A8H5J2Y1_9HYPO</name>
<organism evidence="2 3">
    <name type="scientific">Fusarium napiforme</name>
    <dbReference type="NCBI Taxonomy" id="42672"/>
    <lineage>
        <taxon>Eukaryota</taxon>
        <taxon>Fungi</taxon>
        <taxon>Dikarya</taxon>
        <taxon>Ascomycota</taxon>
        <taxon>Pezizomycotina</taxon>
        <taxon>Sordariomycetes</taxon>
        <taxon>Hypocreomycetidae</taxon>
        <taxon>Hypocreales</taxon>
        <taxon>Nectriaceae</taxon>
        <taxon>Fusarium</taxon>
        <taxon>Fusarium fujikuroi species complex</taxon>
    </lineage>
</organism>
<dbReference type="EMBL" id="JAAOAO010000326">
    <property type="protein sequence ID" value="KAF5547487.1"/>
    <property type="molecule type" value="Genomic_DNA"/>
</dbReference>
<evidence type="ECO:0000256" key="1">
    <source>
        <dbReference type="SAM" id="MobiDB-lite"/>
    </source>
</evidence>
<evidence type="ECO:0000313" key="2">
    <source>
        <dbReference type="EMBL" id="KAF5547487.1"/>
    </source>
</evidence>
<feature type="region of interest" description="Disordered" evidence="1">
    <location>
        <begin position="1"/>
        <end position="21"/>
    </location>
</feature>
<sequence length="212" mass="23955">MIVRGSSSTGPGDTLTGSSDDPELTALLKCHTNYSDDTDHSGNIHLHQALRKFVVNWGEASVFMVGDTIFSMAMSRGIWTDPDAHHSGFTADRCLTNWHKINRSAQNATREEARRKEGELRRFAIFQRQELFKRNPREFESLKVAVRLDIGISEATKHDLFFVTNVARWPGADMLSAWQEGSQPYDSIFEAVGTKFALECGRLMLRDESEED</sequence>
<gene>
    <name evidence="2" type="ORF">FNAPI_8516</name>
</gene>
<reference evidence="2 3" key="1">
    <citation type="submission" date="2020-05" db="EMBL/GenBank/DDBJ databases">
        <title>Identification and distribution of gene clusters putatively required for synthesis of sphingolipid metabolism inhibitors in phylogenetically diverse species of the filamentous fungus Fusarium.</title>
        <authorList>
            <person name="Kim H.-S."/>
            <person name="Busman M."/>
            <person name="Brown D.W."/>
            <person name="Divon H."/>
            <person name="Uhlig S."/>
            <person name="Proctor R.H."/>
        </authorList>
    </citation>
    <scope>NUCLEOTIDE SEQUENCE [LARGE SCALE GENOMIC DNA]</scope>
    <source>
        <strain evidence="2 3">NRRL 25196</strain>
    </source>
</reference>
<proteinExistence type="predicted"/>
<evidence type="ECO:0000313" key="3">
    <source>
        <dbReference type="Proteomes" id="UP000574317"/>
    </source>
</evidence>
<protein>
    <submittedName>
        <fullName evidence="2">Uncharacterized protein</fullName>
    </submittedName>
</protein>
<feature type="compositionally biased region" description="Polar residues" evidence="1">
    <location>
        <begin position="1"/>
        <end position="19"/>
    </location>
</feature>
<comment type="caution">
    <text evidence="2">The sequence shown here is derived from an EMBL/GenBank/DDBJ whole genome shotgun (WGS) entry which is preliminary data.</text>
</comment>
<dbReference type="AlphaFoldDB" id="A0A8H5J2Y1"/>
<accession>A0A8H5J2Y1</accession>